<comment type="subcellular location">
    <subcellularLocation>
        <location evidence="1">Membrane</location>
        <topology evidence="1">Multi-pass membrane protein</topology>
    </subcellularLocation>
</comment>
<keyword evidence="4 7" id="KW-1133">Transmembrane helix</keyword>
<dbReference type="PANTHER" id="PTHR45649">
    <property type="entry name" value="AMINO-ACID PERMEASE BAT1"/>
    <property type="match status" value="1"/>
</dbReference>
<feature type="transmembrane region" description="Helical" evidence="7">
    <location>
        <begin position="193"/>
        <end position="215"/>
    </location>
</feature>
<feature type="transmembrane region" description="Helical" evidence="7">
    <location>
        <begin position="716"/>
        <end position="735"/>
    </location>
</feature>
<proteinExistence type="predicted"/>
<feature type="transmembrane region" description="Helical" evidence="7">
    <location>
        <begin position="901"/>
        <end position="920"/>
    </location>
</feature>
<evidence type="ECO:0000256" key="1">
    <source>
        <dbReference type="ARBA" id="ARBA00004141"/>
    </source>
</evidence>
<evidence type="ECO:0000256" key="3">
    <source>
        <dbReference type="ARBA" id="ARBA00022692"/>
    </source>
</evidence>
<feature type="transmembrane region" description="Helical" evidence="7">
    <location>
        <begin position="595"/>
        <end position="625"/>
    </location>
</feature>
<dbReference type="PROSITE" id="PS00218">
    <property type="entry name" value="AMINO_ACID_PERMEASE_1"/>
    <property type="match status" value="2"/>
</dbReference>
<feature type="transmembrane region" description="Helical" evidence="7">
    <location>
        <begin position="437"/>
        <end position="461"/>
    </location>
</feature>
<keyword evidence="5 7" id="KW-0472">Membrane</keyword>
<dbReference type="InterPro" id="IPR002293">
    <property type="entry name" value="AA/rel_permease1"/>
</dbReference>
<accession>A0A8H3DFX0</accession>
<feature type="compositionally biased region" description="Basic and acidic residues" evidence="6">
    <location>
        <begin position="1053"/>
        <end position="1073"/>
    </location>
</feature>
<dbReference type="GO" id="GO:0022857">
    <property type="term" value="F:transmembrane transporter activity"/>
    <property type="evidence" value="ECO:0007669"/>
    <property type="project" value="InterPro"/>
</dbReference>
<sequence>MTIETPSSGRNDRIAQADEELLASLGYKQEFKRAFTPFEVFGIAFSIIALLPSIASCLVYSLPYGGPVSMVWGWLAASVLIMFVGLALAELASAAPTSGGLYFWTWTFSPPRYKKVLSWLVGYANTLGSIACIASIDWGCAVQVAAAATIGSGGNFVATTGQTYAIYLAILLTHAVTCSLGTEVLARLQSVYVILNLILFLSVLIALPAATPAGFRNTASFALGNFTNLSTYPAGFAYILSWLAPVWTIGAYDSCVHISEEASNASIAVPWAIVGAIGISGILGTAMNMAIAFCMGTDLQALMDSDIGQPLAAIFFNSFGQKATLGIWSIVVLTQWGMGSSIVLATSRQVFAFSRDGAMPFSGTLYCMNSYTKTPVNTVWFSVFISALLGLLAFAGDAAIAAVFSLSVIGLYIAYSIPIGARFLFKGHNYKPGPFNLGAFSLPVAIVAIVFMTFINIVFLFPTELAPTVVDMNYAVVVLGGVMIGCLIWYWFPKYGGVNWFEGPVMTVYVLPQAAHTEDTLMATPEITEERRVRIAHADEELLASLGYKQEFKRTFTPFEVFGVAFSIISLVPSIASSLVYAMPNGGPASMVWGWLAASIFILFVGLAMAELASAAPTSGGLYFWTWTFSSPKYKRILAWLVGYANTIGTIAGIASIDWGCAVQVMAAAAIGSGGKFVATTGKSFCQTYAVYLFILFTHAVVCSLATSLLARLQNVYVILNLVLFLAILIALPVATPSQFRNSASYALGDFTNLSGYPDGFAFFLSWLAPVWTIGSYDSSVHISEEASNAAVAVPWSIVGAIGISGILGTAMNIVIAFCMGTNVDSILNSDIGQPLAAIFFNSFGEKATLGIWSVVVITQWGMGSSIVLSTSRQVFAFSRDGAMPFSSILYRMNDYTGTPVNTVWFSVFIAALLGLLAFAGDIAIMAVFSISVIGLYIAYIIPVGARFVFNEGNFKPGPFTLGPFGLPVATIAIVFMSFITIVLLFPSKPAPGVSDMNYAVVVMGGVMVGSVVWYYFPRYGGIHWFEGPISTVDVGDGASSAQTRASSTVSFDKSREKNGVRVTEREVPEESV</sequence>
<evidence type="ECO:0000256" key="6">
    <source>
        <dbReference type="SAM" id="MobiDB-lite"/>
    </source>
</evidence>
<feature type="transmembrane region" description="Helical" evidence="7">
    <location>
        <begin position="691"/>
        <end position="710"/>
    </location>
</feature>
<feature type="transmembrane region" description="Helical" evidence="7">
    <location>
        <begin position="402"/>
        <end position="425"/>
    </location>
</feature>
<organism evidence="8 9">
    <name type="scientific">Rhizoctonia solani</name>
    <dbReference type="NCBI Taxonomy" id="456999"/>
    <lineage>
        <taxon>Eukaryota</taxon>
        <taxon>Fungi</taxon>
        <taxon>Dikarya</taxon>
        <taxon>Basidiomycota</taxon>
        <taxon>Agaricomycotina</taxon>
        <taxon>Agaricomycetes</taxon>
        <taxon>Cantharellales</taxon>
        <taxon>Ceratobasidiaceae</taxon>
        <taxon>Rhizoctonia</taxon>
    </lineage>
</organism>
<feature type="transmembrane region" description="Helical" evidence="7">
    <location>
        <begin position="267"/>
        <end position="293"/>
    </location>
</feature>
<name>A0A8H3DFX0_9AGAM</name>
<feature type="transmembrane region" description="Helical" evidence="7">
    <location>
        <begin position="235"/>
        <end position="255"/>
    </location>
</feature>
<feature type="transmembrane region" description="Helical" evidence="7">
    <location>
        <begin position="164"/>
        <end position="186"/>
    </location>
</feature>
<evidence type="ECO:0000313" key="9">
    <source>
        <dbReference type="Proteomes" id="UP000663853"/>
    </source>
</evidence>
<evidence type="ECO:0000256" key="2">
    <source>
        <dbReference type="ARBA" id="ARBA00022448"/>
    </source>
</evidence>
<reference evidence="8" key="1">
    <citation type="submission" date="2021-01" db="EMBL/GenBank/DDBJ databases">
        <authorList>
            <person name="Kaushik A."/>
        </authorList>
    </citation>
    <scope>NUCLEOTIDE SEQUENCE</scope>
    <source>
        <strain evidence="8">AG6-10EEA</strain>
    </source>
</reference>
<dbReference type="Proteomes" id="UP000663853">
    <property type="component" value="Unassembled WGS sequence"/>
</dbReference>
<dbReference type="PANTHER" id="PTHR45649:SF6">
    <property type="entry name" value="GABA-SPECIFIC PERMEASE"/>
    <property type="match status" value="1"/>
</dbReference>
<evidence type="ECO:0000313" key="8">
    <source>
        <dbReference type="EMBL" id="CAE6519479.1"/>
    </source>
</evidence>
<feature type="transmembrane region" description="Helical" evidence="7">
    <location>
        <begin position="378"/>
        <end position="396"/>
    </location>
</feature>
<comment type="caution">
    <text evidence="8">The sequence shown here is derived from an EMBL/GenBank/DDBJ whole genome shotgun (WGS) entry which is preliminary data.</text>
</comment>
<feature type="transmembrane region" description="Helical" evidence="7">
    <location>
        <begin position="962"/>
        <end position="986"/>
    </location>
</feature>
<evidence type="ECO:0000256" key="5">
    <source>
        <dbReference type="ARBA" id="ARBA00023136"/>
    </source>
</evidence>
<feature type="transmembrane region" description="Helical" evidence="7">
    <location>
        <begin position="38"/>
        <end position="62"/>
    </location>
</feature>
<feature type="transmembrane region" description="Helical" evidence="7">
    <location>
        <begin position="116"/>
        <end position="136"/>
    </location>
</feature>
<evidence type="ECO:0008006" key="10">
    <source>
        <dbReference type="Google" id="ProtNLM"/>
    </source>
</evidence>
<feature type="transmembrane region" description="Helical" evidence="7">
    <location>
        <begin position="756"/>
        <end position="774"/>
    </location>
</feature>
<evidence type="ECO:0000256" key="4">
    <source>
        <dbReference type="ARBA" id="ARBA00022989"/>
    </source>
</evidence>
<feature type="transmembrane region" description="Helical" evidence="7">
    <location>
        <begin position="473"/>
        <end position="492"/>
    </location>
</feature>
<protein>
    <recommendedName>
        <fullName evidence="10">APC amino acid permease</fullName>
    </recommendedName>
</protein>
<dbReference type="InterPro" id="IPR004840">
    <property type="entry name" value="Amino_acid_permease_CS"/>
</dbReference>
<dbReference type="GO" id="GO:0016020">
    <property type="term" value="C:membrane"/>
    <property type="evidence" value="ECO:0007669"/>
    <property type="project" value="UniProtKB-SubCell"/>
</dbReference>
<keyword evidence="3 7" id="KW-0812">Transmembrane</keyword>
<feature type="compositionally biased region" description="Polar residues" evidence="6">
    <location>
        <begin position="1043"/>
        <end position="1052"/>
    </location>
</feature>
<feature type="transmembrane region" description="Helical" evidence="7">
    <location>
        <begin position="637"/>
        <end position="656"/>
    </location>
</feature>
<gene>
    <name evidence="8" type="ORF">RDB_LOCUS143372</name>
</gene>
<evidence type="ECO:0000256" key="7">
    <source>
        <dbReference type="SAM" id="Phobius"/>
    </source>
</evidence>
<keyword evidence="2" id="KW-0813">Transport</keyword>
<dbReference type="Gene3D" id="1.20.1740.10">
    <property type="entry name" value="Amino acid/polyamine transporter I"/>
    <property type="match status" value="2"/>
</dbReference>
<dbReference type="AlphaFoldDB" id="A0A8H3DFX0"/>
<dbReference type="GO" id="GO:0006865">
    <property type="term" value="P:amino acid transport"/>
    <property type="evidence" value="ECO:0007669"/>
    <property type="project" value="InterPro"/>
</dbReference>
<feature type="transmembrane region" description="Helical" evidence="7">
    <location>
        <begin position="74"/>
        <end position="104"/>
    </location>
</feature>
<feature type="transmembrane region" description="Helical" evidence="7">
    <location>
        <begin position="559"/>
        <end position="583"/>
    </location>
</feature>
<feature type="transmembrane region" description="Helical" evidence="7">
    <location>
        <begin position="998"/>
        <end position="1017"/>
    </location>
</feature>
<feature type="transmembrane region" description="Helical" evidence="7">
    <location>
        <begin position="325"/>
        <end position="345"/>
    </location>
</feature>
<feature type="transmembrane region" description="Helical" evidence="7">
    <location>
        <begin position="926"/>
        <end position="950"/>
    </location>
</feature>
<dbReference type="EMBL" id="CAJMXA010003879">
    <property type="protein sequence ID" value="CAE6519479.1"/>
    <property type="molecule type" value="Genomic_DNA"/>
</dbReference>
<feature type="transmembrane region" description="Helical" evidence="7">
    <location>
        <begin position="794"/>
        <end position="820"/>
    </location>
</feature>
<dbReference type="Pfam" id="PF13520">
    <property type="entry name" value="AA_permease_2"/>
    <property type="match status" value="2"/>
</dbReference>
<feature type="region of interest" description="Disordered" evidence="6">
    <location>
        <begin position="1043"/>
        <end position="1073"/>
    </location>
</feature>